<evidence type="ECO:0000256" key="10">
    <source>
        <dbReference type="ARBA" id="ARBA00023157"/>
    </source>
</evidence>
<reference evidence="13 14" key="1">
    <citation type="submission" date="2018-04" db="EMBL/GenBank/DDBJ databases">
        <title>Genomic Encyclopedia of Archaeal and Bacterial Type Strains, Phase II (KMG-II): from individual species to whole genera.</title>
        <authorList>
            <person name="Goeker M."/>
        </authorList>
    </citation>
    <scope>NUCLEOTIDE SEQUENCE [LARGE SCALE GENOMIC DNA]</scope>
    <source>
        <strain evidence="13 14">DSM 25731</strain>
    </source>
</reference>
<keyword evidence="2" id="KW-1003">Cell membrane</keyword>
<name>A0A2T6C0S8_9FLAO</name>
<evidence type="ECO:0000256" key="4">
    <source>
        <dbReference type="ARBA" id="ARBA00022723"/>
    </source>
</evidence>
<keyword evidence="7" id="KW-0408">Iron</keyword>
<keyword evidence="6" id="KW-0560">Oxidoreductase</keyword>
<dbReference type="GO" id="GO:0016020">
    <property type="term" value="C:membrane"/>
    <property type="evidence" value="ECO:0007669"/>
    <property type="project" value="UniProtKB-SubCell"/>
</dbReference>
<dbReference type="GO" id="GO:0006784">
    <property type="term" value="P:heme A biosynthetic process"/>
    <property type="evidence" value="ECO:0007669"/>
    <property type="project" value="InterPro"/>
</dbReference>
<dbReference type="RefSeq" id="WP_108114147.1">
    <property type="nucleotide sequence ID" value="NZ_QBKT01000003.1"/>
</dbReference>
<dbReference type="PANTHER" id="PTHR35457:SF1">
    <property type="entry name" value="HEME A SYNTHASE"/>
    <property type="match status" value="1"/>
</dbReference>
<feature type="transmembrane region" description="Helical" evidence="12">
    <location>
        <begin position="116"/>
        <end position="136"/>
    </location>
</feature>
<dbReference type="Proteomes" id="UP000244090">
    <property type="component" value="Unassembled WGS sequence"/>
</dbReference>
<evidence type="ECO:0000256" key="2">
    <source>
        <dbReference type="ARBA" id="ARBA00022475"/>
    </source>
</evidence>
<accession>A0A2T6C0S8</accession>
<organism evidence="13 14">
    <name type="scientific">Kordia periserrulae</name>
    <dbReference type="NCBI Taxonomy" id="701523"/>
    <lineage>
        <taxon>Bacteria</taxon>
        <taxon>Pseudomonadati</taxon>
        <taxon>Bacteroidota</taxon>
        <taxon>Flavobacteriia</taxon>
        <taxon>Flavobacteriales</taxon>
        <taxon>Flavobacteriaceae</taxon>
        <taxon>Kordia</taxon>
    </lineage>
</organism>
<evidence type="ECO:0000256" key="8">
    <source>
        <dbReference type="ARBA" id="ARBA00023133"/>
    </source>
</evidence>
<feature type="transmembrane region" description="Helical" evidence="12">
    <location>
        <begin position="141"/>
        <end position="159"/>
    </location>
</feature>
<dbReference type="GO" id="GO:0016491">
    <property type="term" value="F:oxidoreductase activity"/>
    <property type="evidence" value="ECO:0007669"/>
    <property type="project" value="UniProtKB-KW"/>
</dbReference>
<dbReference type="InterPro" id="IPR050450">
    <property type="entry name" value="COX15/CtaA_HemeA_synthase"/>
</dbReference>
<comment type="subcellular location">
    <subcellularLocation>
        <location evidence="1">Membrane</location>
        <topology evidence="1">Multi-pass membrane protein</topology>
    </subcellularLocation>
</comment>
<keyword evidence="4" id="KW-0479">Metal-binding</keyword>
<dbReference type="AlphaFoldDB" id="A0A2T6C0S8"/>
<dbReference type="PANTHER" id="PTHR35457">
    <property type="entry name" value="HEME A SYNTHASE"/>
    <property type="match status" value="1"/>
</dbReference>
<feature type="transmembrane region" description="Helical" evidence="12">
    <location>
        <begin position="256"/>
        <end position="274"/>
    </location>
</feature>
<evidence type="ECO:0000313" key="14">
    <source>
        <dbReference type="Proteomes" id="UP000244090"/>
    </source>
</evidence>
<dbReference type="Pfam" id="PF02628">
    <property type="entry name" value="COX15-CtaA"/>
    <property type="match status" value="2"/>
</dbReference>
<keyword evidence="3 12" id="KW-0812">Transmembrane</keyword>
<feature type="transmembrane region" description="Helical" evidence="12">
    <location>
        <begin position="12"/>
        <end position="30"/>
    </location>
</feature>
<proteinExistence type="predicted"/>
<evidence type="ECO:0000256" key="12">
    <source>
        <dbReference type="SAM" id="Phobius"/>
    </source>
</evidence>
<keyword evidence="14" id="KW-1185">Reference proteome</keyword>
<protein>
    <submittedName>
        <fullName evidence="13">Cytochrome c oxidase assembly protein subunit 15</fullName>
    </submittedName>
</protein>
<feature type="transmembrane region" description="Helical" evidence="12">
    <location>
        <begin position="313"/>
        <end position="332"/>
    </location>
</feature>
<evidence type="ECO:0000256" key="11">
    <source>
        <dbReference type="ARBA" id="ARBA00023444"/>
    </source>
</evidence>
<evidence type="ECO:0000256" key="3">
    <source>
        <dbReference type="ARBA" id="ARBA00022692"/>
    </source>
</evidence>
<feature type="transmembrane region" description="Helical" evidence="12">
    <location>
        <begin position="286"/>
        <end position="307"/>
    </location>
</feature>
<comment type="caution">
    <text evidence="13">The sequence shown here is derived from an EMBL/GenBank/DDBJ whole genome shotgun (WGS) entry which is preliminary data.</text>
</comment>
<sequence>MKKHFHTIAKVTLTLVYIVIIAGAVVRMTGSGMGCPDWPKCFGYYIPPTEEAQLQWQPNHFYEDGMVIIVDETLQVAKEDFTTTTAFNAENWETYTKHDYAKFNAFHTWVEYINRLFGALAGLATLLLFVGSCWYWKEQKVITILSFFTVAGMGFQAWLGKTVVDSNLAPFKITTHMMMALLIVAALLYIVHATSAKIKTHKADATFTKLLYASIVLTVIQIVLGTQVRQFVDEQVKIVGETAKSLWLATPELDFYIHRTFSIVVLLVNIWLFYRYKKLALGFTKVNWVLVLLVLEILSGIAMYYFNFPFGTQTIHIVLATILFGIQFYLILEARKAQNNAESL</sequence>
<dbReference type="GO" id="GO:0046872">
    <property type="term" value="F:metal ion binding"/>
    <property type="evidence" value="ECO:0007669"/>
    <property type="project" value="UniProtKB-KW"/>
</dbReference>
<keyword evidence="5 12" id="KW-1133">Transmembrane helix</keyword>
<dbReference type="InterPro" id="IPR003780">
    <property type="entry name" value="COX15/CtaA_fam"/>
</dbReference>
<keyword evidence="10" id="KW-1015">Disulfide bond</keyword>
<evidence type="ECO:0000256" key="9">
    <source>
        <dbReference type="ARBA" id="ARBA00023136"/>
    </source>
</evidence>
<feature type="transmembrane region" description="Helical" evidence="12">
    <location>
        <begin position="210"/>
        <end position="228"/>
    </location>
</feature>
<gene>
    <name evidence="13" type="ORF">C8N46_1036</name>
</gene>
<evidence type="ECO:0000256" key="5">
    <source>
        <dbReference type="ARBA" id="ARBA00022989"/>
    </source>
</evidence>
<keyword evidence="8" id="KW-0350">Heme biosynthesis</keyword>
<dbReference type="OrthoDB" id="1447144at2"/>
<keyword evidence="9 12" id="KW-0472">Membrane</keyword>
<evidence type="ECO:0000256" key="6">
    <source>
        <dbReference type="ARBA" id="ARBA00023002"/>
    </source>
</evidence>
<dbReference type="EMBL" id="QBKT01000003">
    <property type="protein sequence ID" value="PTX61909.1"/>
    <property type="molecule type" value="Genomic_DNA"/>
</dbReference>
<comment type="pathway">
    <text evidence="11">Porphyrin-containing compound metabolism.</text>
</comment>
<evidence type="ECO:0000256" key="7">
    <source>
        <dbReference type="ARBA" id="ARBA00023004"/>
    </source>
</evidence>
<evidence type="ECO:0000313" key="13">
    <source>
        <dbReference type="EMBL" id="PTX61909.1"/>
    </source>
</evidence>
<feature type="transmembrane region" description="Helical" evidence="12">
    <location>
        <begin position="171"/>
        <end position="190"/>
    </location>
</feature>
<evidence type="ECO:0000256" key="1">
    <source>
        <dbReference type="ARBA" id="ARBA00004141"/>
    </source>
</evidence>